<feature type="compositionally biased region" description="Low complexity" evidence="14">
    <location>
        <begin position="10"/>
        <end position="19"/>
    </location>
</feature>
<gene>
    <name evidence="16" type="primary">epmB</name>
    <name evidence="16" type="ORF">CSC65_05485</name>
</gene>
<evidence type="ECO:0000256" key="5">
    <source>
        <dbReference type="ARBA" id="ARBA00022363"/>
    </source>
</evidence>
<feature type="domain" description="Radical SAM core" evidence="15">
    <location>
        <begin position="119"/>
        <end position="334"/>
    </location>
</feature>
<comment type="cofactor">
    <cofactor evidence="2">
        <name>pyridoxal 5'-phosphate</name>
        <dbReference type="ChEBI" id="CHEBI:597326"/>
    </cofactor>
</comment>
<comment type="catalytic activity">
    <reaction evidence="1">
        <text>L-lysine = D-beta-lysine</text>
        <dbReference type="Rhea" id="RHEA:44148"/>
        <dbReference type="ChEBI" id="CHEBI:32551"/>
        <dbReference type="ChEBI" id="CHEBI:84138"/>
    </reaction>
</comment>
<evidence type="ECO:0000256" key="8">
    <source>
        <dbReference type="ARBA" id="ARBA00022723"/>
    </source>
</evidence>
<evidence type="ECO:0000256" key="10">
    <source>
        <dbReference type="ARBA" id="ARBA00023004"/>
    </source>
</evidence>
<keyword evidence="9" id="KW-0663">Pyridoxal phosphate</keyword>
<evidence type="ECO:0000256" key="6">
    <source>
        <dbReference type="ARBA" id="ARBA00022485"/>
    </source>
</evidence>
<keyword evidence="10" id="KW-0408">Iron</keyword>
<evidence type="ECO:0000256" key="7">
    <source>
        <dbReference type="ARBA" id="ARBA00022691"/>
    </source>
</evidence>
<dbReference type="InterPro" id="IPR013785">
    <property type="entry name" value="Aldolase_TIM"/>
</dbReference>
<dbReference type="CDD" id="cd01335">
    <property type="entry name" value="Radical_SAM"/>
    <property type="match status" value="1"/>
</dbReference>
<dbReference type="InterPro" id="IPR003739">
    <property type="entry name" value="Lys_aminomutase/Glu_NH3_mut"/>
</dbReference>
<dbReference type="Proteomes" id="UP000788419">
    <property type="component" value="Unassembled WGS sequence"/>
</dbReference>
<dbReference type="SFLD" id="SFLDS00029">
    <property type="entry name" value="Radical_SAM"/>
    <property type="match status" value="1"/>
</dbReference>
<dbReference type="EMBL" id="PDWN01000004">
    <property type="protein sequence ID" value="KAF1695951.1"/>
    <property type="molecule type" value="Genomic_DNA"/>
</dbReference>
<evidence type="ECO:0000256" key="2">
    <source>
        <dbReference type="ARBA" id="ARBA00001933"/>
    </source>
</evidence>
<evidence type="ECO:0000256" key="12">
    <source>
        <dbReference type="ARBA" id="ARBA00023235"/>
    </source>
</evidence>
<evidence type="ECO:0000256" key="14">
    <source>
        <dbReference type="SAM" id="MobiDB-lite"/>
    </source>
</evidence>
<organism evidence="16 17">
    <name type="scientific">Pseudoxanthomonas daejeonensis</name>
    <dbReference type="NCBI Taxonomy" id="266062"/>
    <lineage>
        <taxon>Bacteria</taxon>
        <taxon>Pseudomonadati</taxon>
        <taxon>Pseudomonadota</taxon>
        <taxon>Gammaproteobacteria</taxon>
        <taxon>Lysobacterales</taxon>
        <taxon>Lysobacteraceae</taxon>
        <taxon>Pseudoxanthomonas</taxon>
    </lineage>
</organism>
<dbReference type="PANTHER" id="PTHR30538">
    <property type="entry name" value="LYSINE 2,3-AMINOMUTASE-RELATED"/>
    <property type="match status" value="1"/>
</dbReference>
<dbReference type="RefSeq" id="WP_162409250.1">
    <property type="nucleotide sequence ID" value="NZ_PDWN01000004.1"/>
</dbReference>
<dbReference type="NCBIfam" id="TIGR00238">
    <property type="entry name" value="KamA family radical SAM protein"/>
    <property type="match status" value="1"/>
</dbReference>
<evidence type="ECO:0000313" key="17">
    <source>
        <dbReference type="Proteomes" id="UP000788419"/>
    </source>
</evidence>
<dbReference type="Pfam" id="PF04055">
    <property type="entry name" value="Radical_SAM"/>
    <property type="match status" value="1"/>
</dbReference>
<dbReference type="Gene3D" id="3.20.20.70">
    <property type="entry name" value="Aldolase class I"/>
    <property type="match status" value="1"/>
</dbReference>
<evidence type="ECO:0000313" key="16">
    <source>
        <dbReference type="EMBL" id="KAF1695951.1"/>
    </source>
</evidence>
<comment type="cofactor">
    <cofactor evidence="3">
        <name>[4Fe-4S] cluster</name>
        <dbReference type="ChEBI" id="CHEBI:49883"/>
    </cofactor>
</comment>
<keyword evidence="17" id="KW-1185">Reference proteome</keyword>
<protein>
    <recommendedName>
        <fullName evidence="5">L-lysine 2,3-aminomutase</fullName>
    </recommendedName>
    <alternativeName>
        <fullName evidence="13">EF-P post-translational modification enzyme B</fullName>
    </alternativeName>
</protein>
<dbReference type="PIRSF" id="PIRSF004911">
    <property type="entry name" value="DUF160"/>
    <property type="match status" value="1"/>
</dbReference>
<dbReference type="InterPro" id="IPR007197">
    <property type="entry name" value="rSAM"/>
</dbReference>
<evidence type="ECO:0000259" key="15">
    <source>
        <dbReference type="PROSITE" id="PS51918"/>
    </source>
</evidence>
<dbReference type="SFLD" id="SFLDG01070">
    <property type="entry name" value="PLP-dependent"/>
    <property type="match status" value="1"/>
</dbReference>
<dbReference type="SFLD" id="SFLDF00314">
    <property type="entry name" value="L-lysine_2_3-aminomutase_(yjeK"/>
    <property type="match status" value="1"/>
</dbReference>
<dbReference type="PANTHER" id="PTHR30538:SF1">
    <property type="entry name" value="L-LYSINE 2,3-AMINOMUTASE"/>
    <property type="match status" value="1"/>
</dbReference>
<keyword evidence="6" id="KW-0004">4Fe-4S</keyword>
<dbReference type="InterPro" id="IPR022462">
    <property type="entry name" value="EpmB"/>
</dbReference>
<evidence type="ECO:0000256" key="4">
    <source>
        <dbReference type="ARBA" id="ARBA00008703"/>
    </source>
</evidence>
<comment type="similarity">
    <text evidence="4">Belongs to the radical SAM superfamily. KamA family.</text>
</comment>
<feature type="region of interest" description="Disordered" evidence="14">
    <location>
        <begin position="1"/>
        <end position="22"/>
    </location>
</feature>
<dbReference type="SUPFAM" id="SSF102114">
    <property type="entry name" value="Radical SAM enzymes"/>
    <property type="match status" value="1"/>
</dbReference>
<dbReference type="NCBIfam" id="TIGR03821">
    <property type="entry name" value="EFP_modif_epmB"/>
    <property type="match status" value="1"/>
</dbReference>
<keyword evidence="7" id="KW-0949">S-adenosyl-L-methionine</keyword>
<keyword evidence="11" id="KW-0411">Iron-sulfur</keyword>
<comment type="caution">
    <text evidence="16">The sequence shown here is derived from an EMBL/GenBank/DDBJ whole genome shotgun (WGS) entry which is preliminary data.</text>
</comment>
<evidence type="ECO:0000256" key="13">
    <source>
        <dbReference type="ARBA" id="ARBA00030756"/>
    </source>
</evidence>
<evidence type="ECO:0000256" key="9">
    <source>
        <dbReference type="ARBA" id="ARBA00022898"/>
    </source>
</evidence>
<accession>A0ABQ6Z9F9</accession>
<keyword evidence="12" id="KW-0413">Isomerase</keyword>
<reference evidence="16 17" key="1">
    <citation type="submission" date="2017-10" db="EMBL/GenBank/DDBJ databases">
        <title>Whole genome sequencing of members of genus Pseudoxanthomonas.</title>
        <authorList>
            <person name="Kumar S."/>
            <person name="Bansal K."/>
            <person name="Kaur A."/>
            <person name="Patil P."/>
            <person name="Sharma S."/>
            <person name="Patil P.B."/>
        </authorList>
    </citation>
    <scope>NUCLEOTIDE SEQUENCE [LARGE SCALE GENOMIC DNA]</scope>
    <source>
        <strain evidence="16 17">DSM 17801</strain>
    </source>
</reference>
<dbReference type="InterPro" id="IPR058240">
    <property type="entry name" value="rSAM_sf"/>
</dbReference>
<keyword evidence="8" id="KW-0479">Metal-binding</keyword>
<evidence type="ECO:0000256" key="11">
    <source>
        <dbReference type="ARBA" id="ARBA00023014"/>
    </source>
</evidence>
<evidence type="ECO:0000256" key="1">
    <source>
        <dbReference type="ARBA" id="ARBA00001352"/>
    </source>
</evidence>
<evidence type="ECO:0000256" key="3">
    <source>
        <dbReference type="ARBA" id="ARBA00001966"/>
    </source>
</evidence>
<dbReference type="PROSITE" id="PS51918">
    <property type="entry name" value="RADICAL_SAM"/>
    <property type="match status" value="1"/>
</dbReference>
<name>A0ABQ6Z9F9_9GAMM</name>
<proteinExistence type="inferred from homology"/>
<sequence>MIPAAPLPLQPETALAPTPATLPPAPHWQRLWREAVRDPRELLAGLGLDAAAAGISDAAAASFPLRVPRGFIKRMRPGDLNDPLLRQVLPVGLEERVVPGFGLDAVGDGAAKKAEGVIQKYRGRALLVATGSCAVHCRYCFRRHFPYAEETAARDAWSAAVKAIAADPTIDEVILSGGDPLSLATPKLAELTARLAGIAHLKRLRIHSRLPVVLPERVDGELLQWLSALPWPVAFVIHANHANEFDAQVDAAMARLRGAGVQLLNQAVLLRGVNDSVEALAGLSERSFAAGVLPYYLHQLDRVEGVAHFEVPDDEALSLHAALVARLSGYLVPKLVREVQGDTGKRPL</sequence>